<accession>A0AA38SQQ4</accession>
<dbReference type="GO" id="GO:0005524">
    <property type="term" value="F:ATP binding"/>
    <property type="evidence" value="ECO:0007669"/>
    <property type="project" value="UniProtKB-KW"/>
</dbReference>
<dbReference type="Gene3D" id="2.60.34.10">
    <property type="entry name" value="Substrate Binding Domain Of DNAk, Chain A, domain 1"/>
    <property type="match status" value="1"/>
</dbReference>
<keyword evidence="2" id="KW-0067">ATP-binding</keyword>
<sequence length="124" mass="13686">MAGGAMSVIIPKRSMFPLVEWGQCSTFADNQANVLIQVYEGERVRIRDNNFLGRFDLAGIPSAPKTVPEILIRFSIDEDGILEVPAENIVVGKSKKITITNDKGQEAEEYNVEVKLEAVVYGTN</sequence>
<dbReference type="GO" id="GO:0140662">
    <property type="term" value="F:ATP-dependent protein folding chaperone"/>
    <property type="evidence" value="ECO:0007669"/>
    <property type="project" value="InterPro"/>
</dbReference>
<dbReference type="EMBL" id="JARYMX010000005">
    <property type="protein sequence ID" value="KAJ9546823.1"/>
    <property type="molecule type" value="Genomic_DNA"/>
</dbReference>
<name>A0AA38SQQ4_9ASTR</name>
<evidence type="ECO:0000313" key="4">
    <source>
        <dbReference type="Proteomes" id="UP001172457"/>
    </source>
</evidence>
<dbReference type="InterPro" id="IPR029047">
    <property type="entry name" value="HSP70_peptide-bd_sf"/>
</dbReference>
<dbReference type="Pfam" id="PF00012">
    <property type="entry name" value="HSP70"/>
    <property type="match status" value="1"/>
</dbReference>
<proteinExistence type="predicted"/>
<dbReference type="SUPFAM" id="SSF100920">
    <property type="entry name" value="Heat shock protein 70kD (HSP70), peptide-binding domain"/>
    <property type="match status" value="1"/>
</dbReference>
<evidence type="ECO:0000313" key="3">
    <source>
        <dbReference type="EMBL" id="KAJ9546823.1"/>
    </source>
</evidence>
<protein>
    <submittedName>
        <fullName evidence="3">Uncharacterized protein</fullName>
    </submittedName>
</protein>
<dbReference type="PANTHER" id="PTHR19375">
    <property type="entry name" value="HEAT SHOCK PROTEIN 70KDA"/>
    <property type="match status" value="1"/>
</dbReference>
<reference evidence="3" key="1">
    <citation type="submission" date="2023-03" db="EMBL/GenBank/DDBJ databases">
        <title>Chromosome-scale reference genome and RAD-based genetic map of yellow starthistle (Centaurea solstitialis) reveal putative structural variation and QTLs associated with invader traits.</title>
        <authorList>
            <person name="Reatini B."/>
            <person name="Cang F.A."/>
            <person name="Jiang Q."/>
            <person name="Mckibben M.T.W."/>
            <person name="Barker M.S."/>
            <person name="Rieseberg L.H."/>
            <person name="Dlugosch K.M."/>
        </authorList>
    </citation>
    <scope>NUCLEOTIDE SEQUENCE</scope>
    <source>
        <strain evidence="3">CAN-66</strain>
        <tissue evidence="3">Leaf</tissue>
    </source>
</reference>
<organism evidence="3 4">
    <name type="scientific">Centaurea solstitialis</name>
    <name type="common">yellow star-thistle</name>
    <dbReference type="NCBI Taxonomy" id="347529"/>
    <lineage>
        <taxon>Eukaryota</taxon>
        <taxon>Viridiplantae</taxon>
        <taxon>Streptophyta</taxon>
        <taxon>Embryophyta</taxon>
        <taxon>Tracheophyta</taxon>
        <taxon>Spermatophyta</taxon>
        <taxon>Magnoliopsida</taxon>
        <taxon>eudicotyledons</taxon>
        <taxon>Gunneridae</taxon>
        <taxon>Pentapetalae</taxon>
        <taxon>asterids</taxon>
        <taxon>campanulids</taxon>
        <taxon>Asterales</taxon>
        <taxon>Asteraceae</taxon>
        <taxon>Carduoideae</taxon>
        <taxon>Cardueae</taxon>
        <taxon>Centaureinae</taxon>
        <taxon>Centaurea</taxon>
    </lineage>
</organism>
<dbReference type="Proteomes" id="UP001172457">
    <property type="component" value="Chromosome 5"/>
</dbReference>
<evidence type="ECO:0000256" key="2">
    <source>
        <dbReference type="ARBA" id="ARBA00022840"/>
    </source>
</evidence>
<keyword evidence="1" id="KW-0547">Nucleotide-binding</keyword>
<evidence type="ECO:0000256" key="1">
    <source>
        <dbReference type="ARBA" id="ARBA00022741"/>
    </source>
</evidence>
<keyword evidence="4" id="KW-1185">Reference proteome</keyword>
<dbReference type="InterPro" id="IPR013126">
    <property type="entry name" value="Hsp_70_fam"/>
</dbReference>
<dbReference type="AlphaFoldDB" id="A0AA38SQQ4"/>
<comment type="caution">
    <text evidence="3">The sequence shown here is derived from an EMBL/GenBank/DDBJ whole genome shotgun (WGS) entry which is preliminary data.</text>
</comment>
<gene>
    <name evidence="3" type="ORF">OSB04_019366</name>
</gene>